<evidence type="ECO:0000256" key="1">
    <source>
        <dbReference type="ARBA" id="ARBA00006845"/>
    </source>
</evidence>
<dbReference type="Pfam" id="PF01337">
    <property type="entry name" value="Barstar"/>
    <property type="match status" value="1"/>
</dbReference>
<dbReference type="Gene3D" id="3.30.370.10">
    <property type="entry name" value="Barstar-like"/>
    <property type="match status" value="1"/>
</dbReference>
<sequence length="157" mass="18172">MVMERNSWIEIKPWLHLVRPDANVPLRSWLPLPGRTFAAWMNGSDMGSLDGVFQSFWDNFRLPDYFGWNLPALNDCLRDLNWLPADQYFLFIEDAHKILAEDQEELREFLDILDRAGSKWSCAKRSADGAARARFQVVLSCSEEGLEYMQGVTADLR</sequence>
<comment type="similarity">
    <text evidence="1">Belongs to the barstar family.</text>
</comment>
<gene>
    <name evidence="3" type="ORF">I1A49_16080</name>
</gene>
<keyword evidence="4" id="KW-1185">Reference proteome</keyword>
<evidence type="ECO:0000259" key="2">
    <source>
        <dbReference type="Pfam" id="PF01337"/>
    </source>
</evidence>
<name>A0ABX6W663_STRMQ</name>
<dbReference type="SUPFAM" id="SSF52038">
    <property type="entry name" value="Barstar-related"/>
    <property type="match status" value="1"/>
</dbReference>
<feature type="domain" description="Barstar (barnase inhibitor)" evidence="2">
    <location>
        <begin position="41"/>
        <end position="129"/>
    </location>
</feature>
<organism evidence="3 4">
    <name type="scientific">Streptomyces malaysiensis</name>
    <dbReference type="NCBI Taxonomy" id="92644"/>
    <lineage>
        <taxon>Bacteria</taxon>
        <taxon>Bacillati</taxon>
        <taxon>Actinomycetota</taxon>
        <taxon>Actinomycetes</taxon>
        <taxon>Kitasatosporales</taxon>
        <taxon>Streptomycetaceae</taxon>
        <taxon>Streptomyces</taxon>
        <taxon>Streptomyces violaceusniger group</taxon>
    </lineage>
</organism>
<dbReference type="InterPro" id="IPR035905">
    <property type="entry name" value="Barstar-like_sf"/>
</dbReference>
<evidence type="ECO:0000313" key="3">
    <source>
        <dbReference type="EMBL" id="QPI56254.1"/>
    </source>
</evidence>
<protein>
    <submittedName>
        <fullName evidence="3">Barstar family protein</fullName>
    </submittedName>
</protein>
<evidence type="ECO:0000313" key="4">
    <source>
        <dbReference type="Proteomes" id="UP000663421"/>
    </source>
</evidence>
<proteinExistence type="inferred from homology"/>
<dbReference type="EMBL" id="CP065050">
    <property type="protein sequence ID" value="QPI56254.1"/>
    <property type="molecule type" value="Genomic_DNA"/>
</dbReference>
<accession>A0ABX6W663</accession>
<dbReference type="InterPro" id="IPR000468">
    <property type="entry name" value="Barstar"/>
</dbReference>
<reference evidence="3 4" key="1">
    <citation type="submission" date="2020-11" db="EMBL/GenBank/DDBJ databases">
        <title>Complete genome sequence unveiled secondary metabolic potentials in Streptomyces solisilvae HNM0141.</title>
        <authorList>
            <person name="Huang X."/>
        </authorList>
    </citation>
    <scope>NUCLEOTIDE SEQUENCE [LARGE SCALE GENOMIC DNA]</scope>
    <source>
        <strain evidence="3 4">HNM0141</strain>
    </source>
</reference>
<dbReference type="Proteomes" id="UP000663421">
    <property type="component" value="Chromosome"/>
</dbReference>